<accession>A0A448WGW2</accession>
<evidence type="ECO:0000313" key="1">
    <source>
        <dbReference type="EMBL" id="VEL11294.1"/>
    </source>
</evidence>
<dbReference type="AlphaFoldDB" id="A0A448WGW2"/>
<dbReference type="Proteomes" id="UP000784294">
    <property type="component" value="Unassembled WGS sequence"/>
</dbReference>
<protein>
    <submittedName>
        <fullName evidence="1">Uncharacterized protein</fullName>
    </submittedName>
</protein>
<gene>
    <name evidence="1" type="ORF">PXEA_LOCUS4734</name>
</gene>
<reference evidence="1" key="1">
    <citation type="submission" date="2018-11" db="EMBL/GenBank/DDBJ databases">
        <authorList>
            <consortium name="Pathogen Informatics"/>
        </authorList>
    </citation>
    <scope>NUCLEOTIDE SEQUENCE</scope>
</reference>
<name>A0A448WGW2_9PLAT</name>
<organism evidence="1 2">
    <name type="scientific">Protopolystoma xenopodis</name>
    <dbReference type="NCBI Taxonomy" id="117903"/>
    <lineage>
        <taxon>Eukaryota</taxon>
        <taxon>Metazoa</taxon>
        <taxon>Spiralia</taxon>
        <taxon>Lophotrochozoa</taxon>
        <taxon>Platyhelminthes</taxon>
        <taxon>Monogenea</taxon>
        <taxon>Polyopisthocotylea</taxon>
        <taxon>Polystomatidea</taxon>
        <taxon>Polystomatidae</taxon>
        <taxon>Protopolystoma</taxon>
    </lineage>
</organism>
<evidence type="ECO:0000313" key="2">
    <source>
        <dbReference type="Proteomes" id="UP000784294"/>
    </source>
</evidence>
<comment type="caution">
    <text evidence="1">The sequence shown here is derived from an EMBL/GenBank/DDBJ whole genome shotgun (WGS) entry which is preliminary data.</text>
</comment>
<proteinExistence type="predicted"/>
<dbReference type="EMBL" id="CAAALY010011392">
    <property type="protein sequence ID" value="VEL11294.1"/>
    <property type="molecule type" value="Genomic_DNA"/>
</dbReference>
<keyword evidence="2" id="KW-1185">Reference proteome</keyword>
<sequence length="194" mass="21090">MLVSPSGPVGLRVRPKVGALIIVGHPVSDLPSGPFKRRDGVGYRPGLAGRVGRGTEGRLATNAPTDGHRVASFPTRIPAQGLIDLHEKYYQIMPNPLHGSGLTAISPRVQTNKHNCPVASNHTETAQCTQLPTYILACAIRANELARRLNSVTHTFTRAPLLTIKLHTPFPPDQKHHETFCQPPRNWTVLTGIS</sequence>